<organism evidence="3 4">
    <name type="scientific">Giardia intestinalis (strain ATCC 50803 / WB clone C6)</name>
    <name type="common">Giardia lamblia</name>
    <dbReference type="NCBI Taxonomy" id="184922"/>
    <lineage>
        <taxon>Eukaryota</taxon>
        <taxon>Metamonada</taxon>
        <taxon>Diplomonadida</taxon>
        <taxon>Hexamitidae</taxon>
        <taxon>Giardiinae</taxon>
        <taxon>Giardia</taxon>
    </lineage>
</organism>
<dbReference type="PANTHER" id="PTHR24120:SF4">
    <property type="entry name" value="GH07239P"/>
    <property type="match status" value="1"/>
</dbReference>
<dbReference type="Pfam" id="PF12796">
    <property type="entry name" value="Ank_2"/>
    <property type="match status" value="3"/>
</dbReference>
<dbReference type="PANTHER" id="PTHR24120">
    <property type="entry name" value="GH07239P"/>
    <property type="match status" value="1"/>
</dbReference>
<feature type="coiled-coil region" evidence="1">
    <location>
        <begin position="759"/>
        <end position="786"/>
    </location>
</feature>
<feature type="compositionally biased region" description="Polar residues" evidence="2">
    <location>
        <begin position="498"/>
        <end position="514"/>
    </location>
</feature>
<dbReference type="FunFam" id="1.25.40.20:FF:000768">
    <property type="entry name" value="Protein 21.1"/>
    <property type="match status" value="1"/>
</dbReference>
<dbReference type="GeneID" id="5698322"/>
<keyword evidence="4" id="KW-1185">Reference proteome</keyword>
<dbReference type="AlphaFoldDB" id="A8BR70"/>
<dbReference type="SMART" id="SM00248">
    <property type="entry name" value="ANK"/>
    <property type="match status" value="8"/>
</dbReference>
<feature type="coiled-coil region" evidence="1">
    <location>
        <begin position="925"/>
        <end position="1138"/>
    </location>
</feature>
<evidence type="ECO:0000313" key="3">
    <source>
        <dbReference type="EMBL" id="KAE8304274.1"/>
    </source>
</evidence>
<dbReference type="HOGENOM" id="CLU_271865_0_0_1"/>
<dbReference type="KEGG" id="gla:GL50803_006081"/>
<keyword evidence="1" id="KW-0175">Coiled coil</keyword>
<protein>
    <submittedName>
        <fullName evidence="3">Ankyrin repeat protein 1</fullName>
    </submittedName>
</protein>
<dbReference type="RefSeq" id="XP_001705442.1">
    <property type="nucleotide sequence ID" value="XM_001705390.1"/>
</dbReference>
<name>A8BR70_GIAIC</name>
<dbReference type="SUPFAM" id="SSF48403">
    <property type="entry name" value="Ankyrin repeat"/>
    <property type="match status" value="1"/>
</dbReference>
<gene>
    <name evidence="3" type="ORF">GL50803_006081</name>
</gene>
<dbReference type="InterPro" id="IPR002110">
    <property type="entry name" value="Ankyrin_rpt"/>
</dbReference>
<sequence>MNVDPWFNAAANGDVRFIARNYLSNAKRTEPNPPYQTAMMKAAETHNLSIVKLLLSHEKRLTTPEGWTSLMSAAKNGFTDIVETLFPHEAGFRTLTTVSPYKPNTTALLLAATHGHDQIVKLLYDREAELSGWTPLFLAAYNVDFGALNTAFSSDPGLLTSVAPRDNYNRTPLMYLVMHRRDTLARHDLGRCIKLLIRTQEGAQDAYGKTALMYAVTARHRDAVRYLLDLTTTEINKHTYDETDNGTVVAGKTALMLAVEMEDYTLCDMLSRYEIGRTTQSGITSLMLAASLGNLEICKLLAPYENSFSTVSATAEFPVGSTALTIAKQCGRQEVVSLLQTIGNEPGQGTAFPIPLRSLGRIDGSLIYSSLYGSSSDHQLKGSNRPLGLISRGSSPPFQGTEPYTQPIIIPISTPTGRGDAITAKASYTSSVMRLSGAQQESFDDSALLSRKSNFSLSHNVSGRPKSAVLTGSLSVESPTRPMTVSELTGRKQNISDSQNYKELSERTSQQHSSLHVDGSLVAQSTPWSAKSQRDSRLQLEIENAVLNRKLYEADKKIALLQSVDANVVELRSELDQARKTITQNQNYIQELEKEKDSTIQQLAREQVHNDVGNIIRRLSTNSSPNADYAELDQSNSNIELENLRADLDDKSTELQVFRYDVSSRIYPAIYELQSHFTTSHVAVQQKIDDITTKLSVHEGLVQQISSMLIALRQREVLKHPDLFINDLISGSTVDTTGAAFKASLGSNSQLSIDNAQGALNSNLELLGLQQKISELERENAILKQHRVAEDAILTSPEHRTFNQNSTHTQQDGFIISKLEETNNRLKAIESILSLLRTPGATGQSGQSNVHSDSSLNKTLTALEGELTLLKSSICQFDNKVQGGSNAGAESTLLDELDKNLQETRVFDAKFSELRNKVLVYKESVQKERRQNMLLSEQISKLTADLDLTTKQLHAAQEEVQALRQAKDQEDLRNNTSIKRREEELEDLRAQLQVMDDLESQVSALKTENALLENKVDHLQKDISVSTAELSFKERQLLEQGTSLQTLEIKHQRLVSDNEVLTREKRELEAKTECLLQEYDALQEEMKLLMTKNASSEESLRIMSMELKSMREGGNEEIKSLRRQLAEAESSLMNFKQESETTIHGLESRLRSSTEALVSIRNEVGASCECIEKARQRLESADDLLSRTIGM</sequence>
<evidence type="ECO:0000313" key="4">
    <source>
        <dbReference type="Proteomes" id="UP000001548"/>
    </source>
</evidence>
<dbReference type="STRING" id="184922.A8BR70"/>
<dbReference type="VEuPathDB" id="GiardiaDB:GL50803_6081"/>
<dbReference type="Proteomes" id="UP000001548">
    <property type="component" value="Unassembled WGS sequence"/>
</dbReference>
<dbReference type="InterPro" id="IPR036770">
    <property type="entry name" value="Ankyrin_rpt-contain_sf"/>
</dbReference>
<dbReference type="Gene3D" id="1.25.40.20">
    <property type="entry name" value="Ankyrin repeat-containing domain"/>
    <property type="match status" value="1"/>
</dbReference>
<evidence type="ECO:0000256" key="1">
    <source>
        <dbReference type="SAM" id="Coils"/>
    </source>
</evidence>
<accession>A8BR70</accession>
<feature type="coiled-coil region" evidence="1">
    <location>
        <begin position="561"/>
        <end position="609"/>
    </location>
</feature>
<reference evidence="3 4" key="1">
    <citation type="journal article" date="2007" name="Science">
        <title>Genomic minimalism in the early diverging intestinal parasite Giardia lamblia.</title>
        <authorList>
            <person name="Morrison H.G."/>
            <person name="McArthur A.G."/>
            <person name="Gillin F.D."/>
            <person name="Aley S.B."/>
            <person name="Adam R.D."/>
            <person name="Olsen G.J."/>
            <person name="Best A.A."/>
            <person name="Cande W.Z."/>
            <person name="Chen F."/>
            <person name="Cipriano M.J."/>
            <person name="Davids B.J."/>
            <person name="Dawson S.C."/>
            <person name="Elmendorf H.G."/>
            <person name="Hehl A.B."/>
            <person name="Holder M.E."/>
            <person name="Huse S.M."/>
            <person name="Kim U.U."/>
            <person name="Lasek-Nesselquist E."/>
            <person name="Manning G."/>
            <person name="Nigam A."/>
            <person name="Nixon J.E."/>
            <person name="Palm D."/>
            <person name="Passamaneck N.E."/>
            <person name="Prabhu A."/>
            <person name="Reich C.I."/>
            <person name="Reiner D.S."/>
            <person name="Samuelson J."/>
            <person name="Svard S.G."/>
            <person name="Sogin M.L."/>
        </authorList>
    </citation>
    <scope>NUCLEOTIDE SEQUENCE [LARGE SCALE GENOMIC DNA]</scope>
    <source>
        <strain evidence="3 4">WB C6</strain>
    </source>
</reference>
<feature type="region of interest" description="Disordered" evidence="2">
    <location>
        <begin position="498"/>
        <end position="520"/>
    </location>
</feature>
<dbReference type="SMR" id="A8BR70"/>
<dbReference type="EMBL" id="AACB03000002">
    <property type="protein sequence ID" value="KAE8304274.1"/>
    <property type="molecule type" value="Genomic_DNA"/>
</dbReference>
<evidence type="ECO:0000256" key="2">
    <source>
        <dbReference type="SAM" id="MobiDB-lite"/>
    </source>
</evidence>
<dbReference type="OMA" id="PHEAGFR"/>
<comment type="caution">
    <text evidence="3">The sequence shown here is derived from an EMBL/GenBank/DDBJ whole genome shotgun (WGS) entry which is preliminary data.</text>
</comment>
<proteinExistence type="predicted"/>